<name>A0A291QMG5_9ACTN</name>
<protein>
    <submittedName>
        <fullName evidence="2">Uncharacterized protein</fullName>
    </submittedName>
</protein>
<feature type="region of interest" description="Disordered" evidence="1">
    <location>
        <begin position="63"/>
        <end position="89"/>
    </location>
</feature>
<keyword evidence="3" id="KW-1185">Reference proteome</keyword>
<sequence length="89" mass="9746">MDYEFWKEIHARGGIPAVRTALDDLPEDMDAEEAGAAAEAALKVIEEDIARINARADRAEARARDLAEQTREVNEQLTEHAAGREADGA</sequence>
<dbReference type="KEGG" id="sfk:KY5_7893"/>
<evidence type="ECO:0000256" key="1">
    <source>
        <dbReference type="SAM" id="MobiDB-lite"/>
    </source>
</evidence>
<evidence type="ECO:0000313" key="2">
    <source>
        <dbReference type="EMBL" id="ATL32911.1"/>
    </source>
</evidence>
<gene>
    <name evidence="2" type="ORF">KY5_7893</name>
</gene>
<dbReference type="Proteomes" id="UP000221011">
    <property type="component" value="Chromosome"/>
</dbReference>
<reference evidence="2 3" key="1">
    <citation type="submission" date="2017-08" db="EMBL/GenBank/DDBJ databases">
        <title>Complete Genome Sequence of Streptomyces formicae KY5, the formicamycin producer.</title>
        <authorList>
            <person name="Holmes N.A."/>
            <person name="Devine R."/>
            <person name="Qin Z."/>
            <person name="Seipke R.F."/>
            <person name="Wilkinson B."/>
            <person name="Hutchings M.I."/>
        </authorList>
    </citation>
    <scope>NUCLEOTIDE SEQUENCE [LARGE SCALE GENOMIC DNA]</scope>
    <source>
        <strain evidence="2 3">KY5</strain>
    </source>
</reference>
<organism evidence="2 3">
    <name type="scientific">Streptomyces formicae</name>
    <dbReference type="NCBI Taxonomy" id="1616117"/>
    <lineage>
        <taxon>Bacteria</taxon>
        <taxon>Bacillati</taxon>
        <taxon>Actinomycetota</taxon>
        <taxon>Actinomycetes</taxon>
        <taxon>Kitasatosporales</taxon>
        <taxon>Streptomycetaceae</taxon>
        <taxon>Streptomyces</taxon>
    </lineage>
</organism>
<dbReference type="EMBL" id="CP022685">
    <property type="protein sequence ID" value="ATL32911.1"/>
    <property type="molecule type" value="Genomic_DNA"/>
</dbReference>
<proteinExistence type="predicted"/>
<accession>A0A291QMG5</accession>
<dbReference type="AlphaFoldDB" id="A0A291QMG5"/>
<evidence type="ECO:0000313" key="3">
    <source>
        <dbReference type="Proteomes" id="UP000221011"/>
    </source>
</evidence>
<dbReference type="RefSeq" id="WP_098246765.1">
    <property type="nucleotide sequence ID" value="NZ_CP022685.1"/>
</dbReference>